<reference evidence="3" key="1">
    <citation type="submission" date="2019-12" db="UniProtKB">
        <authorList>
            <consortium name="WormBaseParasite"/>
        </authorList>
    </citation>
    <scope>IDENTIFICATION</scope>
</reference>
<dbReference type="PANTHER" id="PTHR31996:SF2">
    <property type="entry name" value="COILED-COIL DOMAIN-CONTAINING PROTEIN 115"/>
    <property type="match status" value="1"/>
</dbReference>
<proteinExistence type="predicted"/>
<accession>A0A5S6Q8E0</accession>
<evidence type="ECO:0000313" key="2">
    <source>
        <dbReference type="Proteomes" id="UP000046395"/>
    </source>
</evidence>
<dbReference type="STRING" id="70415.A0A5S6Q8E0"/>
<evidence type="ECO:0000313" key="3">
    <source>
        <dbReference type="WBParaSite" id="TMUE_1000003561.1"/>
    </source>
</evidence>
<keyword evidence="2" id="KW-1185">Reference proteome</keyword>
<dbReference type="AlphaFoldDB" id="A0A5S6Q8E0"/>
<protein>
    <recommendedName>
        <fullName evidence="1">Vacuolar ATPase assembly protein VMA22</fullName>
    </recommendedName>
</protein>
<name>A0A5S6Q8E0_TRIMR</name>
<sequence length="144" mass="16821">METSAQSCCNRQYDYFILDFLERLDIYVKKKLELERHLKNCWYYLAQTRLFMGSMSRVSELQFDFRDQPASVTLEVSEEGDHFQLSRTPTEEMKHRALKRFGILVPHSLKLAQVSVLTAVQLICEIAGLQAKINALIRELDSFK</sequence>
<dbReference type="GO" id="GO:0051082">
    <property type="term" value="F:unfolded protein binding"/>
    <property type="evidence" value="ECO:0007669"/>
    <property type="project" value="TreeGrafter"/>
</dbReference>
<organism evidence="2 3">
    <name type="scientific">Trichuris muris</name>
    <name type="common">Mouse whipworm</name>
    <dbReference type="NCBI Taxonomy" id="70415"/>
    <lineage>
        <taxon>Eukaryota</taxon>
        <taxon>Metazoa</taxon>
        <taxon>Ecdysozoa</taxon>
        <taxon>Nematoda</taxon>
        <taxon>Enoplea</taxon>
        <taxon>Dorylaimia</taxon>
        <taxon>Trichinellida</taxon>
        <taxon>Trichuridae</taxon>
        <taxon>Trichuris</taxon>
    </lineage>
</organism>
<dbReference type="InterPro" id="IPR040357">
    <property type="entry name" value="Vma22/CCDC115"/>
</dbReference>
<dbReference type="GO" id="GO:0070072">
    <property type="term" value="P:vacuolar proton-transporting V-type ATPase complex assembly"/>
    <property type="evidence" value="ECO:0007669"/>
    <property type="project" value="InterPro"/>
</dbReference>
<dbReference type="WBParaSite" id="TMUE_1000003561.1">
    <property type="protein sequence ID" value="TMUE_1000003561.1"/>
    <property type="gene ID" value="WBGene00289367"/>
</dbReference>
<dbReference type="PANTHER" id="PTHR31996">
    <property type="entry name" value="COILED-COIL DOMAIN-CONTAINING PROTEIN 115"/>
    <property type="match status" value="1"/>
</dbReference>
<evidence type="ECO:0000256" key="1">
    <source>
        <dbReference type="ARBA" id="ARBA00093634"/>
    </source>
</evidence>
<dbReference type="Proteomes" id="UP000046395">
    <property type="component" value="Unassembled WGS sequence"/>
</dbReference>